<dbReference type="NCBIfam" id="TIGR00724">
    <property type="entry name" value="urea_amlyse_rel"/>
    <property type="match status" value="1"/>
</dbReference>
<dbReference type="GO" id="GO:0016787">
    <property type="term" value="F:hydrolase activity"/>
    <property type="evidence" value="ECO:0007669"/>
    <property type="project" value="UniProtKB-KW"/>
</dbReference>
<proteinExistence type="predicted"/>
<dbReference type="GO" id="GO:0005524">
    <property type="term" value="F:ATP binding"/>
    <property type="evidence" value="ECO:0007669"/>
    <property type="project" value="UniProtKB-KW"/>
</dbReference>
<dbReference type="OrthoDB" id="9768696at2"/>
<sequence length="284" mass="29351">MTSIEIVAPGPLCTVQDRGRPGYSSIGVGRSGAADLRSHDTANRLVGNACDAATLEVTMGGLRIRAHGSVVTAVTGADGGITVNGIPDGMYCTLDLHDGDELSIGTPTSGLRTYIAVRGGIDVDPVLGSRSTDTMSGLGPRPVTAGDTLAVGNELSDWPATDLAPTSRITGTLDVSVILGPRADWFADPEVLFSQDWSVTADSNRVGLRLDGETALERSGTDELPSEGMVSGALQVPPDGKPVLFLADHPVTGGYPVVGVVVSEDLPELGQLRPGDSVRFHVRA</sequence>
<name>A0A239GLY6_9NOCA</name>
<dbReference type="SMART" id="SM00797">
    <property type="entry name" value="AHS2"/>
    <property type="match status" value="1"/>
</dbReference>
<dbReference type="AlphaFoldDB" id="A0A239GLY6"/>
<keyword evidence="3" id="KW-0067">ATP-binding</keyword>
<evidence type="ECO:0000256" key="3">
    <source>
        <dbReference type="ARBA" id="ARBA00022840"/>
    </source>
</evidence>
<feature type="domain" description="Carboxyltransferase" evidence="4">
    <location>
        <begin position="25"/>
        <end position="284"/>
    </location>
</feature>
<dbReference type="SUPFAM" id="SSF50891">
    <property type="entry name" value="Cyclophilin-like"/>
    <property type="match status" value="1"/>
</dbReference>
<evidence type="ECO:0000256" key="1">
    <source>
        <dbReference type="ARBA" id="ARBA00022741"/>
    </source>
</evidence>
<dbReference type="Gene3D" id="2.40.100.10">
    <property type="entry name" value="Cyclophilin-like"/>
    <property type="match status" value="1"/>
</dbReference>
<organism evidence="5 6">
    <name type="scientific">Rhodococcoides kyotonense</name>
    <dbReference type="NCBI Taxonomy" id="398843"/>
    <lineage>
        <taxon>Bacteria</taxon>
        <taxon>Bacillati</taxon>
        <taxon>Actinomycetota</taxon>
        <taxon>Actinomycetes</taxon>
        <taxon>Mycobacteriales</taxon>
        <taxon>Nocardiaceae</taxon>
        <taxon>Rhodococcoides</taxon>
    </lineage>
</organism>
<evidence type="ECO:0000259" key="4">
    <source>
        <dbReference type="SMART" id="SM00797"/>
    </source>
</evidence>
<dbReference type="PANTHER" id="PTHR43309">
    <property type="entry name" value="5-OXOPROLINASE SUBUNIT C"/>
    <property type="match status" value="1"/>
</dbReference>
<reference evidence="6" key="1">
    <citation type="submission" date="2017-06" db="EMBL/GenBank/DDBJ databases">
        <authorList>
            <person name="Varghese N."/>
            <person name="Submissions S."/>
        </authorList>
    </citation>
    <scope>NUCLEOTIDE SEQUENCE [LARGE SCALE GENOMIC DNA]</scope>
    <source>
        <strain evidence="6">JCM 23211</strain>
    </source>
</reference>
<dbReference type="InterPro" id="IPR052708">
    <property type="entry name" value="PxpC"/>
</dbReference>
<keyword evidence="6" id="KW-1185">Reference proteome</keyword>
<evidence type="ECO:0000256" key="2">
    <source>
        <dbReference type="ARBA" id="ARBA00022801"/>
    </source>
</evidence>
<dbReference type="Pfam" id="PF02626">
    <property type="entry name" value="CT_A_B"/>
    <property type="match status" value="1"/>
</dbReference>
<accession>A0A239GLY6</accession>
<dbReference type="PANTHER" id="PTHR43309:SF3">
    <property type="entry name" value="5-OXOPROLINASE SUBUNIT C"/>
    <property type="match status" value="1"/>
</dbReference>
<keyword evidence="1" id="KW-0547">Nucleotide-binding</keyword>
<keyword evidence="2" id="KW-0378">Hydrolase</keyword>
<protein>
    <submittedName>
        <fullName evidence="5">Biotin-dependent carboxylase uncharacterized domain-containing protein</fullName>
    </submittedName>
</protein>
<dbReference type="InterPro" id="IPR029000">
    <property type="entry name" value="Cyclophilin-like_dom_sf"/>
</dbReference>
<evidence type="ECO:0000313" key="6">
    <source>
        <dbReference type="Proteomes" id="UP000198327"/>
    </source>
</evidence>
<dbReference type="EMBL" id="FZOW01000004">
    <property type="protein sequence ID" value="SNS70276.1"/>
    <property type="molecule type" value="Genomic_DNA"/>
</dbReference>
<evidence type="ECO:0000313" key="5">
    <source>
        <dbReference type="EMBL" id="SNS70276.1"/>
    </source>
</evidence>
<dbReference type="Proteomes" id="UP000198327">
    <property type="component" value="Unassembled WGS sequence"/>
</dbReference>
<dbReference type="RefSeq" id="WP_089245297.1">
    <property type="nucleotide sequence ID" value="NZ_FZOW01000004.1"/>
</dbReference>
<gene>
    <name evidence="5" type="ORF">SAMN05421642_104314</name>
</gene>
<dbReference type="InterPro" id="IPR003778">
    <property type="entry name" value="CT_A_B"/>
</dbReference>